<sequence>MQLLRGLWKILVGVKDALVLLFMLIFFGGLYALLSATPKPATATSGALVLDLRGTLVEQPAQPGTIDTLTGGNPASREYRLRDIVRALDGAARNPSIKAVVLDLDRFAGGGQATLAAAAKAIDGVRAANKPVLAYATGYTDDSYQLAAHASEVWVDPFGAVLLTGPGGSRLYYKGLLDRIGVQTKVYRVGQFKSAVEPYTRTDQSPEARAANQALVDSLWGTWQADVQRARPRAQLATYIADPEQALAKAGGDIAKAALGAGLVDKVGDRVEFGRRIAQIAGEAGDREAGAFKAIPLEGWLAANPENASGQIGVVTIAGEIVDGEAAPGRAGGDTIAKLILNELARNRIKALVVRVDSPGGSVTGSERIREAILEAKRKKLPVVVSMGTYAASGGYWVSTPGDFIFAEPATVTGSIGVFGLLPNFAGTLSKVGLSVDGVKTTPLSGEPDLLRGTSPEFDRLMQAGIDDIYRRFTGLVAQSRNLPVARVDEIGQGRVWSGSTAVGLRLVDKTGGLSDAIAEAARRAKIDPAKARPLYIERAPSLISQFLAGLVQSEEQADAPRDAYSRIARLPEQQMLRAFHDLKAMAEGPAIQVRCLECPIAVTPAPRARGGLMEALLMKLGLERLVL</sequence>
<keyword evidence="4 10" id="KW-0378">Hydrolase</keyword>
<dbReference type="InterPro" id="IPR002142">
    <property type="entry name" value="Peptidase_S49"/>
</dbReference>
<dbReference type="InterPro" id="IPR004634">
    <property type="entry name" value="Pept_S49_pIV"/>
</dbReference>
<dbReference type="EC" id="3.4.21.-" evidence="10"/>
<comment type="subcellular location">
    <subcellularLocation>
        <location evidence="1">Membrane</location>
    </subcellularLocation>
</comment>
<dbReference type="GO" id="GO:0008236">
    <property type="term" value="F:serine-type peptidase activity"/>
    <property type="evidence" value="ECO:0007669"/>
    <property type="project" value="UniProtKB-KW"/>
</dbReference>
<organism evidence="10 11">
    <name type="scientific">Edaphosphingomonas haloaromaticamans</name>
    <dbReference type="NCBI Taxonomy" id="653954"/>
    <lineage>
        <taxon>Bacteria</taxon>
        <taxon>Pseudomonadati</taxon>
        <taxon>Pseudomonadota</taxon>
        <taxon>Alphaproteobacteria</taxon>
        <taxon>Sphingomonadales</taxon>
        <taxon>Rhizorhabdaceae</taxon>
        <taxon>Edaphosphingomonas</taxon>
    </lineage>
</organism>
<evidence type="ECO:0000256" key="1">
    <source>
        <dbReference type="ARBA" id="ARBA00004370"/>
    </source>
</evidence>
<dbReference type="InterPro" id="IPR047217">
    <property type="entry name" value="S49_SppA_67K_type_N"/>
</dbReference>
<dbReference type="GO" id="GO:0006465">
    <property type="term" value="P:signal peptide processing"/>
    <property type="evidence" value="ECO:0007669"/>
    <property type="project" value="InterPro"/>
</dbReference>
<dbReference type="PANTHER" id="PTHR33209:SF1">
    <property type="entry name" value="PEPTIDASE S49 DOMAIN-CONTAINING PROTEIN"/>
    <property type="match status" value="1"/>
</dbReference>
<feature type="active site" description="Nucleophile" evidence="7">
    <location>
        <position position="393"/>
    </location>
</feature>
<dbReference type="GO" id="GO:0016020">
    <property type="term" value="C:membrane"/>
    <property type="evidence" value="ECO:0007669"/>
    <property type="project" value="UniProtKB-SubCell"/>
</dbReference>
<reference evidence="10 11" key="1">
    <citation type="submission" date="2016-09" db="EMBL/GenBank/DDBJ databases">
        <title>Metabolic pathway, cell adaptation mechanisms and a novel monoxygenase revealed through proteogenomic-transcription analysis of a Sphingomonas haloaromaticamans strain degrading the fungicide ortho-phenylphenol.</title>
        <authorList>
            <person name="Perruchon C."/>
            <person name="Papadopoulou E.S."/>
            <person name="Rousidou C."/>
            <person name="Vasileiadis S."/>
            <person name="Tanou G."/>
            <person name="Amoutzias G."/>
            <person name="Molassiotis A."/>
            <person name="Karpouzas D.G."/>
        </authorList>
    </citation>
    <scope>NUCLEOTIDE SEQUENCE [LARGE SCALE GENOMIC DNA]</scope>
    <source>
        <strain evidence="10 11">P3</strain>
    </source>
</reference>
<keyword evidence="5" id="KW-0720">Serine protease</keyword>
<protein>
    <submittedName>
        <fullName evidence="10">Protease 4</fullName>
        <ecNumber evidence="10">3.4.21.-</ecNumber>
    </submittedName>
</protein>
<dbReference type="Pfam" id="PF01343">
    <property type="entry name" value="Peptidase_S49"/>
    <property type="match status" value="2"/>
</dbReference>
<dbReference type="AlphaFoldDB" id="A0A1S1HBT7"/>
<name>A0A1S1HBT7_9SPHN</name>
<dbReference type="NCBIfam" id="TIGR00706">
    <property type="entry name" value="SppA_dom"/>
    <property type="match status" value="1"/>
</dbReference>
<dbReference type="Gene3D" id="3.90.226.10">
    <property type="entry name" value="2-enoyl-CoA Hydratase, Chain A, domain 1"/>
    <property type="match status" value="3"/>
</dbReference>
<comment type="caution">
    <text evidence="10">The sequence shown here is derived from an EMBL/GenBank/DDBJ whole genome shotgun (WGS) entry which is preliminary data.</text>
</comment>
<keyword evidence="8" id="KW-1133">Transmembrane helix</keyword>
<feature type="domain" description="Peptidase S49" evidence="9">
    <location>
        <begin position="126"/>
        <end position="273"/>
    </location>
</feature>
<accession>A0A1S1HBT7</accession>
<gene>
    <name evidence="10" type="primary">sppA</name>
    <name evidence="10" type="ORF">BHE75_01562</name>
</gene>
<keyword evidence="11" id="KW-1185">Reference proteome</keyword>
<dbReference type="EMBL" id="MIPT01000001">
    <property type="protein sequence ID" value="OHT19575.1"/>
    <property type="molecule type" value="Genomic_DNA"/>
</dbReference>
<evidence type="ECO:0000256" key="6">
    <source>
        <dbReference type="ARBA" id="ARBA00023136"/>
    </source>
</evidence>
<feature type="domain" description="Peptidase S49" evidence="9">
    <location>
        <begin position="376"/>
        <end position="527"/>
    </location>
</feature>
<dbReference type="InterPro" id="IPR029045">
    <property type="entry name" value="ClpP/crotonase-like_dom_sf"/>
</dbReference>
<dbReference type="PIRSF" id="PIRSF001217">
    <property type="entry name" value="Protease_4_SppA"/>
    <property type="match status" value="1"/>
</dbReference>
<keyword evidence="3 10" id="KW-0645">Protease</keyword>
<comment type="similarity">
    <text evidence="2">Belongs to the peptidase S49 family.</text>
</comment>
<dbReference type="NCBIfam" id="TIGR00705">
    <property type="entry name" value="SppA_67K"/>
    <property type="match status" value="1"/>
</dbReference>
<evidence type="ECO:0000256" key="2">
    <source>
        <dbReference type="ARBA" id="ARBA00008683"/>
    </source>
</evidence>
<keyword evidence="6 8" id="KW-0472">Membrane</keyword>
<dbReference type="PANTHER" id="PTHR33209">
    <property type="entry name" value="PROTEASE 4"/>
    <property type="match status" value="1"/>
</dbReference>
<evidence type="ECO:0000313" key="11">
    <source>
        <dbReference type="Proteomes" id="UP000179467"/>
    </source>
</evidence>
<evidence type="ECO:0000256" key="3">
    <source>
        <dbReference type="ARBA" id="ARBA00022670"/>
    </source>
</evidence>
<dbReference type="CDD" id="cd07023">
    <property type="entry name" value="S49_Sppa_N_C"/>
    <property type="match status" value="1"/>
</dbReference>
<evidence type="ECO:0000256" key="7">
    <source>
        <dbReference type="PIRSR" id="PIRSR001217-1"/>
    </source>
</evidence>
<dbReference type="InterPro" id="IPR004635">
    <property type="entry name" value="Pept_S49_SppA"/>
</dbReference>
<dbReference type="SUPFAM" id="SSF52096">
    <property type="entry name" value="ClpP/crotonase"/>
    <property type="match status" value="2"/>
</dbReference>
<evidence type="ECO:0000256" key="4">
    <source>
        <dbReference type="ARBA" id="ARBA00022801"/>
    </source>
</evidence>
<evidence type="ECO:0000256" key="5">
    <source>
        <dbReference type="ARBA" id="ARBA00022825"/>
    </source>
</evidence>
<feature type="active site" description="Proton donor/acceptor" evidence="7">
    <location>
        <position position="193"/>
    </location>
</feature>
<dbReference type="InterPro" id="IPR047272">
    <property type="entry name" value="S49_SppA_C"/>
</dbReference>
<keyword evidence="8" id="KW-0812">Transmembrane</keyword>
<dbReference type="Proteomes" id="UP000179467">
    <property type="component" value="Unassembled WGS sequence"/>
</dbReference>
<dbReference type="CDD" id="cd07018">
    <property type="entry name" value="S49_SppA_67K_type"/>
    <property type="match status" value="1"/>
</dbReference>
<evidence type="ECO:0000313" key="10">
    <source>
        <dbReference type="EMBL" id="OHT19575.1"/>
    </source>
</evidence>
<evidence type="ECO:0000256" key="8">
    <source>
        <dbReference type="SAM" id="Phobius"/>
    </source>
</evidence>
<feature type="transmembrane region" description="Helical" evidence="8">
    <location>
        <begin position="12"/>
        <end position="34"/>
    </location>
</feature>
<evidence type="ECO:0000259" key="9">
    <source>
        <dbReference type="Pfam" id="PF01343"/>
    </source>
</evidence>
<proteinExistence type="inferred from homology"/>